<dbReference type="Proteomes" id="UP000829720">
    <property type="component" value="Unassembled WGS sequence"/>
</dbReference>
<feature type="region of interest" description="Disordered" evidence="1">
    <location>
        <begin position="368"/>
        <end position="411"/>
    </location>
</feature>
<keyword evidence="3" id="KW-1185">Reference proteome</keyword>
<reference evidence="2" key="1">
    <citation type="submission" date="2021-01" db="EMBL/GenBank/DDBJ databases">
        <authorList>
            <person name="Zahm M."/>
            <person name="Roques C."/>
            <person name="Cabau C."/>
            <person name="Klopp C."/>
            <person name="Donnadieu C."/>
            <person name="Jouanno E."/>
            <person name="Lampietro C."/>
            <person name="Louis A."/>
            <person name="Herpin A."/>
            <person name="Echchiki A."/>
            <person name="Berthelot C."/>
            <person name="Parey E."/>
            <person name="Roest-Crollius H."/>
            <person name="Braasch I."/>
            <person name="Postlethwait J."/>
            <person name="Bobe J."/>
            <person name="Montfort J."/>
            <person name="Bouchez O."/>
            <person name="Begum T."/>
            <person name="Mejri S."/>
            <person name="Adams A."/>
            <person name="Chen W.-J."/>
            <person name="Guiguen Y."/>
        </authorList>
    </citation>
    <scope>NUCLEOTIDE SEQUENCE</scope>
    <source>
        <tissue evidence="2">Blood</tissue>
    </source>
</reference>
<protein>
    <submittedName>
        <fullName evidence="2">Uncharacterized protein</fullName>
    </submittedName>
</protein>
<proteinExistence type="predicted"/>
<accession>A0A8T3DUA6</accession>
<evidence type="ECO:0000256" key="1">
    <source>
        <dbReference type="SAM" id="MobiDB-lite"/>
    </source>
</evidence>
<dbReference type="OrthoDB" id="8917476at2759"/>
<feature type="region of interest" description="Disordered" evidence="1">
    <location>
        <begin position="257"/>
        <end position="283"/>
    </location>
</feature>
<comment type="caution">
    <text evidence="2">The sequence shown here is derived from an EMBL/GenBank/DDBJ whole genome shotgun (WGS) entry which is preliminary data.</text>
</comment>
<organism evidence="2 3">
    <name type="scientific">Albula goreensis</name>
    <dbReference type="NCBI Taxonomy" id="1534307"/>
    <lineage>
        <taxon>Eukaryota</taxon>
        <taxon>Metazoa</taxon>
        <taxon>Chordata</taxon>
        <taxon>Craniata</taxon>
        <taxon>Vertebrata</taxon>
        <taxon>Euteleostomi</taxon>
        <taxon>Actinopterygii</taxon>
        <taxon>Neopterygii</taxon>
        <taxon>Teleostei</taxon>
        <taxon>Albuliformes</taxon>
        <taxon>Albulidae</taxon>
        <taxon>Albula</taxon>
    </lineage>
</organism>
<evidence type="ECO:0000313" key="3">
    <source>
        <dbReference type="Proteomes" id="UP000829720"/>
    </source>
</evidence>
<gene>
    <name evidence="2" type="ORF">AGOR_G00087360</name>
</gene>
<name>A0A8T3DUA6_9TELE</name>
<feature type="compositionally biased region" description="Polar residues" evidence="1">
    <location>
        <begin position="265"/>
        <end position="281"/>
    </location>
</feature>
<dbReference type="EMBL" id="JAERUA010000007">
    <property type="protein sequence ID" value="KAI1897835.1"/>
    <property type="molecule type" value="Genomic_DNA"/>
</dbReference>
<dbReference type="AlphaFoldDB" id="A0A8T3DUA6"/>
<evidence type="ECO:0000313" key="2">
    <source>
        <dbReference type="EMBL" id="KAI1897835.1"/>
    </source>
</evidence>
<sequence>MIKAWAHSVSFTLPHSPQVLSDAGGVECTQTHRVAVETVREWNQSIFQPTTPHQTVLGEEAGMGVMAPVKAGVSSLAMGGLLSPEVALISSVIFILLILTLLTLCTDCGRQSFDLNHSTEVETDSTLIRVVKTKDISGTRQNPYINDITNDEKAVTRSIPESLSTVPEPFSSAPSASAQTGNVWFTPWRSHSVIRDQAQGNHSQDLNLNAGVDPLGLSDIASFQTSTGGHIAQAPPPVVVTQWTEASPTLRSAPLEKTPARTIGPTGQANQDGRIPSNPSRSPEWPVSIAPHPYETFSEVGAAAVVTAEEEEPEDPLYNTIDLSAPPLLTLDQQRGGHHSLTLPRFAEGKGEDLSDRDENAVYAQVNRKTKSLSRPQVAPPPPPITYQTKIEEEDPPPPVPMRGIKPDHSFPRLHCGCKEV</sequence>